<proteinExistence type="predicted"/>
<dbReference type="PANTHER" id="PTHR22948:SF76">
    <property type="entry name" value="FI20010P1-RELATED"/>
    <property type="match status" value="1"/>
</dbReference>
<dbReference type="GO" id="GO:0005737">
    <property type="term" value="C:cytoplasm"/>
    <property type="evidence" value="ECO:0007669"/>
    <property type="project" value="UniProtKB-ARBA"/>
</dbReference>
<dbReference type="Proteomes" id="UP000478052">
    <property type="component" value="Unassembled WGS sequence"/>
</dbReference>
<dbReference type="OrthoDB" id="6609895at2759"/>
<evidence type="ECO:0000313" key="3">
    <source>
        <dbReference type="Proteomes" id="UP000478052"/>
    </source>
</evidence>
<dbReference type="AlphaFoldDB" id="A0A6G0YLW4"/>
<sequence>MLIVGNIASMGLSSQQVLSFMSSDSWTQVVLMPGYKSNNGIYIITTNEKYLQRCNDMYKMALNSYTFEKVNTYQLMGLVAVGIEGLWSIFSHFKIHKNKIDCCKLIICKTRIKYADARSLCRGRMLSYNEFLAENTAVELIDSGTIVKKKLCDLYQLPNCYKYDPLVREKAFALGEDVWAVKKDVSDIASGGSGLCLAIKPIHDISSLASIQFYVQPLLSQSELHKGYVIVNTKPLEMVNELYSEKFYEELNIKSSNPLIINTKDKCTAKKSKSHVQESNKFNNFSICMKKLEEQGVGDKYVEFSNDLKEVLNKEKNIFLKTLLNDVNSFDLNNIYSRSINYDPKYLPLKFIDQNNQPVLIDEIIENGQNKDNINVTNIDNSSIIKKSHFSEENLKINKNATIGDMVAATSLYYDETHRAVILDKNPKHYFCFFIDIGCKEYVNLNNVFYLLEEAKNVPYLAHKVELNYIPLHNTMLLKHLKVYYEELYLQPLLILFLFDCFAIDSLYEKSFDFVRTEKINELKVNELDKPLISMKFQEFDESDSNGSNKAILKKKSDNKDIYLDIKEVLQKKISSFNSSNNEGIESKITEYLKYNDLFKNGTVVLITHFCSINQIYIRINTPELTDYYNNLIIEVDQFYVNLKSAYLKKTPKIGEKVGVKSLSKKKFARATISRKVNDTTYSVHYIDYGDKEYVKENDIFLLPHRFRHLPQSVIKIGLNISTSINKIELTKYFSELIKFKVPLIAEFDEEDPLGFQKIILRKELNGVNIVEDI</sequence>
<protein>
    <submittedName>
        <fullName evidence="2">Tudor domain-containing protein</fullName>
    </submittedName>
</protein>
<evidence type="ECO:0000259" key="1">
    <source>
        <dbReference type="PROSITE" id="PS50304"/>
    </source>
</evidence>
<keyword evidence="3" id="KW-1185">Reference proteome</keyword>
<dbReference type="InterPro" id="IPR002999">
    <property type="entry name" value="Tudor"/>
</dbReference>
<accession>A0A6G0YLW4</accession>
<dbReference type="InterPro" id="IPR050621">
    <property type="entry name" value="Tudor_domain_containing"/>
</dbReference>
<organism evidence="2 3">
    <name type="scientific">Aphis craccivora</name>
    <name type="common">Cowpea aphid</name>
    <dbReference type="NCBI Taxonomy" id="307492"/>
    <lineage>
        <taxon>Eukaryota</taxon>
        <taxon>Metazoa</taxon>
        <taxon>Ecdysozoa</taxon>
        <taxon>Arthropoda</taxon>
        <taxon>Hexapoda</taxon>
        <taxon>Insecta</taxon>
        <taxon>Pterygota</taxon>
        <taxon>Neoptera</taxon>
        <taxon>Paraneoptera</taxon>
        <taxon>Hemiptera</taxon>
        <taxon>Sternorrhyncha</taxon>
        <taxon>Aphidomorpha</taxon>
        <taxon>Aphidoidea</taxon>
        <taxon>Aphididae</taxon>
        <taxon>Aphidini</taxon>
        <taxon>Aphis</taxon>
        <taxon>Aphis</taxon>
    </lineage>
</organism>
<gene>
    <name evidence="2" type="ORF">FWK35_00012170</name>
</gene>
<dbReference type="PANTHER" id="PTHR22948">
    <property type="entry name" value="TUDOR DOMAIN CONTAINING PROTEIN"/>
    <property type="match status" value="1"/>
</dbReference>
<dbReference type="Gene3D" id="2.30.30.140">
    <property type="match status" value="2"/>
</dbReference>
<dbReference type="Gene3D" id="2.40.50.90">
    <property type="match status" value="1"/>
</dbReference>
<dbReference type="InterPro" id="IPR035437">
    <property type="entry name" value="SNase_OB-fold_sf"/>
</dbReference>
<reference evidence="2 3" key="1">
    <citation type="submission" date="2019-08" db="EMBL/GenBank/DDBJ databases">
        <title>Whole genome of Aphis craccivora.</title>
        <authorList>
            <person name="Voronova N.V."/>
            <person name="Shulinski R.S."/>
            <person name="Bandarenka Y.V."/>
            <person name="Zhorov D.G."/>
            <person name="Warner D."/>
        </authorList>
    </citation>
    <scope>NUCLEOTIDE SEQUENCE [LARGE SCALE GENOMIC DNA]</scope>
    <source>
        <strain evidence="2">180601</strain>
        <tissue evidence="2">Whole Body</tissue>
    </source>
</reference>
<evidence type="ECO:0000313" key="2">
    <source>
        <dbReference type="EMBL" id="KAF0758123.1"/>
    </source>
</evidence>
<comment type="caution">
    <text evidence="2">The sequence shown here is derived from an EMBL/GenBank/DDBJ whole genome shotgun (WGS) entry which is preliminary data.</text>
</comment>
<dbReference type="Pfam" id="PF00567">
    <property type="entry name" value="TUDOR"/>
    <property type="match status" value="2"/>
</dbReference>
<name>A0A6G0YLW4_APHCR</name>
<dbReference type="PROSITE" id="PS50304">
    <property type="entry name" value="TUDOR"/>
    <property type="match status" value="1"/>
</dbReference>
<feature type="domain" description="Tudor" evidence="1">
    <location>
        <begin position="651"/>
        <end position="710"/>
    </location>
</feature>
<dbReference type="SUPFAM" id="SSF63748">
    <property type="entry name" value="Tudor/PWWP/MBT"/>
    <property type="match status" value="2"/>
</dbReference>
<dbReference type="SMART" id="SM00333">
    <property type="entry name" value="TUDOR"/>
    <property type="match status" value="1"/>
</dbReference>
<dbReference type="EMBL" id="VUJU01003376">
    <property type="protein sequence ID" value="KAF0758123.1"/>
    <property type="molecule type" value="Genomic_DNA"/>
</dbReference>